<dbReference type="NCBIfam" id="NF009381">
    <property type="entry name" value="PRK12740.1-5"/>
    <property type="match status" value="1"/>
</dbReference>
<dbReference type="InterPro" id="IPR000795">
    <property type="entry name" value="T_Tr_GTP-bd_dom"/>
</dbReference>
<dbReference type="PANTHER" id="PTHR43261">
    <property type="entry name" value="TRANSLATION ELONGATION FACTOR G-RELATED"/>
    <property type="match status" value="1"/>
</dbReference>
<comment type="similarity">
    <text evidence="2 8">Belongs to the TRAFAC class translation factor GTPase superfamily. Classic translation factor GTPase family. EF-G/EF-2 subfamily.</text>
</comment>
<evidence type="ECO:0000256" key="5">
    <source>
        <dbReference type="ARBA" id="ARBA00022917"/>
    </source>
</evidence>
<dbReference type="InterPro" id="IPR014721">
    <property type="entry name" value="Ribsml_uS5_D2-typ_fold_subgr"/>
</dbReference>
<dbReference type="HAMAP" id="MF_00054_B">
    <property type="entry name" value="EF_G_EF_2_B"/>
    <property type="match status" value="1"/>
</dbReference>
<dbReference type="SUPFAM" id="SSF52540">
    <property type="entry name" value="P-loop containing nucleoside triphosphate hydrolases"/>
    <property type="match status" value="1"/>
</dbReference>
<evidence type="ECO:0000256" key="7">
    <source>
        <dbReference type="ARBA" id="ARBA00024731"/>
    </source>
</evidence>
<dbReference type="CDD" id="cd03713">
    <property type="entry name" value="EFG_mtEFG_C"/>
    <property type="match status" value="1"/>
</dbReference>
<dbReference type="Gene3D" id="2.40.30.10">
    <property type="entry name" value="Translation factors"/>
    <property type="match status" value="1"/>
</dbReference>
<keyword evidence="8" id="KW-0963">Cytoplasm</keyword>
<dbReference type="GO" id="GO:0003746">
    <property type="term" value="F:translation elongation factor activity"/>
    <property type="evidence" value="ECO:0007669"/>
    <property type="project" value="UniProtKB-UniRule"/>
</dbReference>
<dbReference type="Gene3D" id="3.30.70.870">
    <property type="entry name" value="Elongation Factor G (Translational Gtpase), domain 3"/>
    <property type="match status" value="1"/>
</dbReference>
<dbReference type="InterPro" id="IPR027417">
    <property type="entry name" value="P-loop_NTPase"/>
</dbReference>
<reference evidence="11" key="1">
    <citation type="submission" date="2017-02" db="EMBL/GenBank/DDBJ databases">
        <authorList>
            <person name="Regsiter A."/>
            <person name="William W."/>
        </authorList>
    </citation>
    <scope>NUCLEOTIDE SEQUENCE</scope>
    <source>
        <strain evidence="11">Bib</strain>
    </source>
</reference>
<dbReference type="EMBL" id="FWDM01000015">
    <property type="protein sequence ID" value="SLM12174.1"/>
    <property type="molecule type" value="Genomic_DNA"/>
</dbReference>
<dbReference type="FunFam" id="3.30.70.240:FF:000001">
    <property type="entry name" value="Elongation factor G"/>
    <property type="match status" value="1"/>
</dbReference>
<evidence type="ECO:0000256" key="9">
    <source>
        <dbReference type="NCBIfam" id="TIGR00484"/>
    </source>
</evidence>
<evidence type="ECO:0000256" key="3">
    <source>
        <dbReference type="ARBA" id="ARBA00022741"/>
    </source>
</evidence>
<dbReference type="InterPro" id="IPR020568">
    <property type="entry name" value="Ribosomal_Su5_D2-typ_SF"/>
</dbReference>
<dbReference type="Pfam" id="PF14492">
    <property type="entry name" value="EFG_III"/>
    <property type="match status" value="1"/>
</dbReference>
<gene>
    <name evidence="8 11" type="primary">fusA</name>
    <name evidence="11" type="ORF">SPIROBIBN47_220008</name>
</gene>
<dbReference type="GO" id="GO:0005737">
    <property type="term" value="C:cytoplasm"/>
    <property type="evidence" value="ECO:0007669"/>
    <property type="project" value="UniProtKB-SubCell"/>
</dbReference>
<dbReference type="CDD" id="cd04088">
    <property type="entry name" value="EFG_mtEFG_II"/>
    <property type="match status" value="1"/>
</dbReference>
<protein>
    <recommendedName>
        <fullName evidence="8 9">Elongation factor G</fullName>
        <shortName evidence="8">EF-G</shortName>
    </recommendedName>
</protein>
<evidence type="ECO:0000256" key="2">
    <source>
        <dbReference type="ARBA" id="ARBA00005870"/>
    </source>
</evidence>
<dbReference type="NCBIfam" id="TIGR00231">
    <property type="entry name" value="small_GTP"/>
    <property type="match status" value="1"/>
</dbReference>
<dbReference type="FunFam" id="2.40.30.10:FF:000006">
    <property type="entry name" value="Elongation factor G"/>
    <property type="match status" value="1"/>
</dbReference>
<dbReference type="InterPro" id="IPR005225">
    <property type="entry name" value="Small_GTP-bd"/>
</dbReference>
<dbReference type="PROSITE" id="PS51722">
    <property type="entry name" value="G_TR_2"/>
    <property type="match status" value="1"/>
</dbReference>
<dbReference type="SUPFAM" id="SSF54980">
    <property type="entry name" value="EF-G C-terminal domain-like"/>
    <property type="match status" value="2"/>
</dbReference>
<dbReference type="InterPro" id="IPR035647">
    <property type="entry name" value="EFG_III/V"/>
</dbReference>
<evidence type="ECO:0000259" key="10">
    <source>
        <dbReference type="PROSITE" id="PS51722"/>
    </source>
</evidence>
<proteinExistence type="inferred from homology"/>
<dbReference type="InterPro" id="IPR009022">
    <property type="entry name" value="EFG_III"/>
</dbReference>
<dbReference type="SUPFAM" id="SSF50447">
    <property type="entry name" value="Translation proteins"/>
    <property type="match status" value="1"/>
</dbReference>
<dbReference type="GO" id="GO:0032790">
    <property type="term" value="P:ribosome disassembly"/>
    <property type="evidence" value="ECO:0007669"/>
    <property type="project" value="TreeGrafter"/>
</dbReference>
<dbReference type="SMART" id="SM00889">
    <property type="entry name" value="EFG_IV"/>
    <property type="match status" value="1"/>
</dbReference>
<name>A0A3P3XIG9_9SPIR</name>
<evidence type="ECO:0000256" key="6">
    <source>
        <dbReference type="ARBA" id="ARBA00023134"/>
    </source>
</evidence>
<dbReference type="AlphaFoldDB" id="A0A3P3XIG9"/>
<dbReference type="Gene3D" id="3.40.50.300">
    <property type="entry name" value="P-loop containing nucleotide triphosphate hydrolases"/>
    <property type="match status" value="1"/>
</dbReference>
<dbReference type="PROSITE" id="PS00301">
    <property type="entry name" value="G_TR_1"/>
    <property type="match status" value="1"/>
</dbReference>
<dbReference type="FunFam" id="3.40.50.300:FF:000029">
    <property type="entry name" value="Elongation factor G"/>
    <property type="match status" value="1"/>
</dbReference>
<dbReference type="PANTHER" id="PTHR43261:SF1">
    <property type="entry name" value="RIBOSOME-RELEASING FACTOR 2, MITOCHONDRIAL"/>
    <property type="match status" value="1"/>
</dbReference>
<dbReference type="Pfam" id="PF22042">
    <property type="entry name" value="EF-G_D2"/>
    <property type="match status" value="1"/>
</dbReference>
<sequence>MSLEKIRNIGIMAHIDAGKTTTTERILFYSGKTYKIGEVDDGEATMDWMDQEQERGITIQSAATTTFWRDHQINIIDTPGHVDFTAEVERSLRVLDGAIAVFCAVGGVEPQSETVWHQADRYHVPRIAFVNKMDRLGADFEAVLQDMKAKLGAHPVPLNIPIGKEGGFEGVIDLIEMQEIRWNEDGTEMTRTPIAPEREAMAHRWRENLLDAVSSHSDIVTSLYLEGASIPADIIRPEIRKACIAQRFVPVFAGASRRNIGVQPLIDAIVDYLPAPDEVGAIKAFHTKKEEEVDIPCQTSGYPLGLVFKVQYDREAGSLCYVRMYSGTLHNSSTVYNTSKKKRERITRLLRMHANKSEPIDSVSAGDIAVFVGLKLAQTGDTLGTEGYPVLLEKMHFPEPVISVAIEPKTLSDRDKLKEALEILAREDPTFAVHEDEETGQIIIRGMGELHLDVLVTRVVREFKVQAKIGNPQVTYRESISTKVQHTERFHKVIAGKENTAGITIEVEPLPRGSGNQYKKAIRAHEVPEEIFDAIERGITSAFSSGIQYGYPAVDIGVSLVSIEYSELTSTPFAFEACANMAYDAACRAASPVLLEPIMKVDILTPKEFVGEVMSLVSQRGGFIHGSESKAVAEVIHAQAPLATMFGFTTSLRSVSQGRASFSMEFSHFEPKR</sequence>
<dbReference type="CDD" id="cd16262">
    <property type="entry name" value="EFG_III"/>
    <property type="match status" value="1"/>
</dbReference>
<dbReference type="InterPro" id="IPR000640">
    <property type="entry name" value="EFG_V-like"/>
</dbReference>
<dbReference type="GO" id="GO:0003924">
    <property type="term" value="F:GTPase activity"/>
    <property type="evidence" value="ECO:0007669"/>
    <property type="project" value="InterPro"/>
</dbReference>
<feature type="binding site" evidence="8">
    <location>
        <begin position="131"/>
        <end position="134"/>
    </location>
    <ligand>
        <name>GTP</name>
        <dbReference type="ChEBI" id="CHEBI:37565"/>
    </ligand>
</feature>
<comment type="function">
    <text evidence="7 8">Catalyzes the GTP-dependent ribosomal translocation step during translation elongation. During this step, the ribosome changes from the pre-translocational (PRE) to the post-translocational (POST) state as the newly formed A-site-bound peptidyl-tRNA and P-site-bound deacylated tRNA move to the P and E sites, respectively. Catalyzes the coordinated movement of the two tRNA molecules, the mRNA and conformational changes in the ribosome.</text>
</comment>
<dbReference type="InterPro" id="IPR005517">
    <property type="entry name" value="Transl_elong_EFG/EF2_IV"/>
</dbReference>
<dbReference type="Pfam" id="PF00679">
    <property type="entry name" value="EFG_C"/>
    <property type="match status" value="1"/>
</dbReference>
<accession>A0A3P3XIG9</accession>
<dbReference type="InterPro" id="IPR004540">
    <property type="entry name" value="Transl_elong_EFG/EF2"/>
</dbReference>
<dbReference type="NCBIfam" id="TIGR00484">
    <property type="entry name" value="EF-G"/>
    <property type="match status" value="1"/>
</dbReference>
<keyword evidence="5 8" id="KW-0648">Protein biosynthesis</keyword>
<keyword evidence="4 8" id="KW-0251">Elongation factor</keyword>
<dbReference type="Pfam" id="PF00009">
    <property type="entry name" value="GTP_EFTU"/>
    <property type="match status" value="1"/>
</dbReference>
<dbReference type="Gene3D" id="3.30.230.10">
    <property type="match status" value="1"/>
</dbReference>
<dbReference type="InterPro" id="IPR009000">
    <property type="entry name" value="Transl_B-barrel_sf"/>
</dbReference>
<comment type="subcellular location">
    <subcellularLocation>
        <location evidence="1 8">Cytoplasm</location>
    </subcellularLocation>
</comment>
<dbReference type="InterPro" id="IPR031157">
    <property type="entry name" value="G_TR_CS"/>
</dbReference>
<evidence type="ECO:0000256" key="4">
    <source>
        <dbReference type="ARBA" id="ARBA00022768"/>
    </source>
</evidence>
<dbReference type="InterPro" id="IPR041095">
    <property type="entry name" value="EFG_II"/>
</dbReference>
<feature type="domain" description="Tr-type G" evidence="10">
    <location>
        <begin position="4"/>
        <end position="277"/>
    </location>
</feature>
<dbReference type="CDD" id="cd01680">
    <property type="entry name" value="EFG_like_IV"/>
    <property type="match status" value="1"/>
</dbReference>
<dbReference type="SMART" id="SM00838">
    <property type="entry name" value="EFG_C"/>
    <property type="match status" value="1"/>
</dbReference>
<evidence type="ECO:0000256" key="1">
    <source>
        <dbReference type="ARBA" id="ARBA00004496"/>
    </source>
</evidence>
<dbReference type="PRINTS" id="PR00315">
    <property type="entry name" value="ELONGATNFCT"/>
</dbReference>
<dbReference type="Pfam" id="PF03764">
    <property type="entry name" value="EFG_IV"/>
    <property type="match status" value="1"/>
</dbReference>
<dbReference type="FunFam" id="3.30.70.870:FF:000001">
    <property type="entry name" value="Elongation factor G"/>
    <property type="match status" value="1"/>
</dbReference>
<dbReference type="GO" id="GO:0005525">
    <property type="term" value="F:GTP binding"/>
    <property type="evidence" value="ECO:0007669"/>
    <property type="project" value="UniProtKB-UniRule"/>
</dbReference>
<keyword evidence="3 8" id="KW-0547">Nucleotide-binding</keyword>
<dbReference type="InterPro" id="IPR035649">
    <property type="entry name" value="EFG_V"/>
</dbReference>
<organism evidence="11">
    <name type="scientific">uncultured spirochete</name>
    <dbReference type="NCBI Taxonomy" id="156406"/>
    <lineage>
        <taxon>Bacteria</taxon>
        <taxon>Pseudomonadati</taxon>
        <taxon>Spirochaetota</taxon>
        <taxon>Spirochaetia</taxon>
        <taxon>Spirochaetales</taxon>
        <taxon>environmental samples</taxon>
    </lineage>
</organism>
<keyword evidence="6 8" id="KW-0342">GTP-binding</keyword>
<dbReference type="Gene3D" id="3.30.70.240">
    <property type="match status" value="1"/>
</dbReference>
<dbReference type="SUPFAM" id="SSF54211">
    <property type="entry name" value="Ribosomal protein S5 domain 2-like"/>
    <property type="match status" value="1"/>
</dbReference>
<dbReference type="InterPro" id="IPR053905">
    <property type="entry name" value="EF-G-like_DII"/>
</dbReference>
<feature type="binding site" evidence="8">
    <location>
        <begin position="77"/>
        <end position="81"/>
    </location>
    <ligand>
        <name>GTP</name>
        <dbReference type="ChEBI" id="CHEBI:37565"/>
    </ligand>
</feature>
<evidence type="ECO:0000256" key="8">
    <source>
        <dbReference type="HAMAP-Rule" id="MF_00054"/>
    </source>
</evidence>
<feature type="binding site" evidence="8">
    <location>
        <begin position="13"/>
        <end position="20"/>
    </location>
    <ligand>
        <name>GTP</name>
        <dbReference type="ChEBI" id="CHEBI:37565"/>
    </ligand>
</feature>
<dbReference type="CDD" id="cd01886">
    <property type="entry name" value="EF-G"/>
    <property type="match status" value="1"/>
</dbReference>
<evidence type="ECO:0000313" key="11">
    <source>
        <dbReference type="EMBL" id="SLM12174.1"/>
    </source>
</evidence>